<feature type="compositionally biased region" description="Gly residues" evidence="1">
    <location>
        <begin position="1"/>
        <end position="10"/>
    </location>
</feature>
<name>A0AA46YKS5_9ACTN</name>
<accession>A0AA46YKS5</accession>
<evidence type="ECO:0000313" key="4">
    <source>
        <dbReference type="Proteomes" id="UP001164390"/>
    </source>
</evidence>
<dbReference type="AlphaFoldDB" id="A0AA46YKS5"/>
<dbReference type="RefSeq" id="WP_271634938.1">
    <property type="nucleotide sequence ID" value="NZ_CP094970.1"/>
</dbReference>
<dbReference type="EMBL" id="CP094970">
    <property type="protein sequence ID" value="UYM06090.1"/>
    <property type="molecule type" value="Genomic_DNA"/>
</dbReference>
<reference evidence="3" key="1">
    <citation type="submission" date="2022-01" db="EMBL/GenBank/DDBJ databases">
        <title>Nocardioidaceae gen. sp. A5X3R13.</title>
        <authorList>
            <person name="Lopez Marin M.A."/>
            <person name="Uhlik O."/>
        </authorList>
    </citation>
    <scope>NUCLEOTIDE SEQUENCE</scope>
    <source>
        <strain evidence="3">A5X3R13</strain>
    </source>
</reference>
<dbReference type="Pfam" id="PF01863">
    <property type="entry name" value="YgjP-like"/>
    <property type="match status" value="1"/>
</dbReference>
<dbReference type="InterPro" id="IPR053136">
    <property type="entry name" value="UTP_pyrophosphatase-like"/>
</dbReference>
<dbReference type="PANTHER" id="PTHR30399:SF1">
    <property type="entry name" value="UTP PYROPHOSPHATASE"/>
    <property type="match status" value="1"/>
</dbReference>
<evidence type="ECO:0000259" key="2">
    <source>
        <dbReference type="Pfam" id="PF01863"/>
    </source>
</evidence>
<dbReference type="CDD" id="cd07344">
    <property type="entry name" value="M48_yhfN_like"/>
    <property type="match status" value="1"/>
</dbReference>
<feature type="region of interest" description="Disordered" evidence="1">
    <location>
        <begin position="1"/>
        <end position="26"/>
    </location>
</feature>
<feature type="domain" description="YgjP-like metallopeptidase" evidence="2">
    <location>
        <begin position="100"/>
        <end position="164"/>
    </location>
</feature>
<evidence type="ECO:0000256" key="1">
    <source>
        <dbReference type="SAM" id="MobiDB-lite"/>
    </source>
</evidence>
<organism evidence="3 4">
    <name type="scientific">Solicola gregarius</name>
    <dbReference type="NCBI Taxonomy" id="2908642"/>
    <lineage>
        <taxon>Bacteria</taxon>
        <taxon>Bacillati</taxon>
        <taxon>Actinomycetota</taxon>
        <taxon>Actinomycetes</taxon>
        <taxon>Propionibacteriales</taxon>
        <taxon>Nocardioidaceae</taxon>
        <taxon>Solicola</taxon>
    </lineage>
</organism>
<dbReference type="PANTHER" id="PTHR30399">
    <property type="entry name" value="UNCHARACTERIZED PROTEIN YGJP"/>
    <property type="match status" value="1"/>
</dbReference>
<dbReference type="Gene3D" id="3.30.2010.10">
    <property type="entry name" value="Metalloproteases ('zincins'), catalytic domain"/>
    <property type="match status" value="1"/>
</dbReference>
<dbReference type="KEGG" id="sgrg:L0C25_03180"/>
<protein>
    <submittedName>
        <fullName evidence="3">M48 family metallopeptidase</fullName>
    </submittedName>
</protein>
<evidence type="ECO:0000313" key="3">
    <source>
        <dbReference type="EMBL" id="UYM06090.1"/>
    </source>
</evidence>
<dbReference type="InterPro" id="IPR002725">
    <property type="entry name" value="YgjP-like_metallopeptidase"/>
</dbReference>
<proteinExistence type="predicted"/>
<keyword evidence="4" id="KW-1185">Reference proteome</keyword>
<gene>
    <name evidence="3" type="ORF">L0C25_03180</name>
</gene>
<sequence>MTQPTPGGGSDETQPKIDIRRSRRRRRSVAAYRDGDTIVILMPDRLSRAEERRWVETMLERLERQSERRKPTDTDLHRRAESLNVRYLDGSCTPDSVRWVDNQTARWGSCTVEDRSIRLSSRLQGMPLWVIDYVLIHELAHLREPGHDDAFWELVNRYPRTERARGFLDGVSATAGLDWVDEAD</sequence>
<dbReference type="Proteomes" id="UP001164390">
    <property type="component" value="Chromosome"/>
</dbReference>